<accession>A0ABQ2N5B4</accession>
<gene>
    <name evidence="3" type="ORF">GCM10011584_04300</name>
</gene>
<keyword evidence="1" id="KW-0732">Signal</keyword>
<dbReference type="RefSeq" id="WP_188782328.1">
    <property type="nucleotide sequence ID" value="NZ_BMNI01000001.1"/>
</dbReference>
<dbReference type="InterPro" id="IPR013740">
    <property type="entry name" value="Redoxin"/>
</dbReference>
<evidence type="ECO:0000256" key="1">
    <source>
        <dbReference type="SAM" id="SignalP"/>
    </source>
</evidence>
<evidence type="ECO:0000313" key="4">
    <source>
        <dbReference type="Proteomes" id="UP000655410"/>
    </source>
</evidence>
<evidence type="ECO:0000259" key="2">
    <source>
        <dbReference type="PROSITE" id="PS51352"/>
    </source>
</evidence>
<dbReference type="Proteomes" id="UP000655410">
    <property type="component" value="Unassembled WGS sequence"/>
</dbReference>
<dbReference type="InterPro" id="IPR036249">
    <property type="entry name" value="Thioredoxin-like_sf"/>
</dbReference>
<protein>
    <recommendedName>
        <fullName evidence="2">Thioredoxin domain-containing protein</fullName>
    </recommendedName>
</protein>
<dbReference type="Gene3D" id="3.40.30.10">
    <property type="entry name" value="Glutaredoxin"/>
    <property type="match status" value="1"/>
</dbReference>
<name>A0ABQ2N5B4_9ACTN</name>
<dbReference type="Pfam" id="PF08534">
    <property type="entry name" value="Redoxin"/>
    <property type="match status" value="1"/>
</dbReference>
<feature type="chain" id="PRO_5047518052" description="Thioredoxin domain-containing protein" evidence="1">
    <location>
        <begin position="38"/>
        <end position="191"/>
    </location>
</feature>
<organism evidence="3 4">
    <name type="scientific">Nocardioides phosphati</name>
    <dbReference type="NCBI Taxonomy" id="1867775"/>
    <lineage>
        <taxon>Bacteria</taxon>
        <taxon>Bacillati</taxon>
        <taxon>Actinomycetota</taxon>
        <taxon>Actinomycetes</taxon>
        <taxon>Propionibacteriales</taxon>
        <taxon>Nocardioidaceae</taxon>
        <taxon>Nocardioides</taxon>
    </lineage>
</organism>
<keyword evidence="4" id="KW-1185">Reference proteome</keyword>
<comment type="caution">
    <text evidence="3">The sequence shown here is derived from an EMBL/GenBank/DDBJ whole genome shotgun (WGS) entry which is preliminary data.</text>
</comment>
<feature type="signal peptide" evidence="1">
    <location>
        <begin position="1"/>
        <end position="37"/>
    </location>
</feature>
<feature type="domain" description="Thioredoxin" evidence="2">
    <location>
        <begin position="54"/>
        <end position="191"/>
    </location>
</feature>
<evidence type="ECO:0000313" key="3">
    <source>
        <dbReference type="EMBL" id="GGO85120.1"/>
    </source>
</evidence>
<reference evidence="4" key="1">
    <citation type="journal article" date="2019" name="Int. J. Syst. Evol. Microbiol.">
        <title>The Global Catalogue of Microorganisms (GCM) 10K type strain sequencing project: providing services to taxonomists for standard genome sequencing and annotation.</title>
        <authorList>
            <consortium name="The Broad Institute Genomics Platform"/>
            <consortium name="The Broad Institute Genome Sequencing Center for Infectious Disease"/>
            <person name="Wu L."/>
            <person name="Ma J."/>
        </authorList>
    </citation>
    <scope>NUCLEOTIDE SEQUENCE [LARGE SCALE GENOMIC DNA]</scope>
    <source>
        <strain evidence="4">CGMCC 4.7371</strain>
    </source>
</reference>
<dbReference type="InterPro" id="IPR013766">
    <property type="entry name" value="Thioredoxin_domain"/>
</dbReference>
<dbReference type="EMBL" id="BMNI01000001">
    <property type="protein sequence ID" value="GGO85120.1"/>
    <property type="molecule type" value="Genomic_DNA"/>
</dbReference>
<proteinExistence type="predicted"/>
<dbReference type="SUPFAM" id="SSF52833">
    <property type="entry name" value="Thioredoxin-like"/>
    <property type="match status" value="1"/>
</dbReference>
<sequence>MLTSRRTSTTISSRSRLRRRCYAAPLALGALALLLSACGGLTKDTSTAANSNPPTAGTTASTFIAQKIGGGSLQLPGARPAVLLFFGVECGGCGPTATALAEVQADRSAVADFAAVDIVPGESIEDIKGFLSTNKATSLAFASDSDGSLFQRYGVTSLTTVVIVDAGGKVVYRAVEPSADTIRSELAKVTG</sequence>
<dbReference type="PROSITE" id="PS51352">
    <property type="entry name" value="THIOREDOXIN_2"/>
    <property type="match status" value="1"/>
</dbReference>